<dbReference type="EMBL" id="BMAT01013939">
    <property type="protein sequence ID" value="GFS23412.1"/>
    <property type="molecule type" value="Genomic_DNA"/>
</dbReference>
<organism evidence="2 3">
    <name type="scientific">Elysia marginata</name>
    <dbReference type="NCBI Taxonomy" id="1093978"/>
    <lineage>
        <taxon>Eukaryota</taxon>
        <taxon>Metazoa</taxon>
        <taxon>Spiralia</taxon>
        <taxon>Lophotrochozoa</taxon>
        <taxon>Mollusca</taxon>
        <taxon>Gastropoda</taxon>
        <taxon>Heterobranchia</taxon>
        <taxon>Euthyneura</taxon>
        <taxon>Panpulmonata</taxon>
        <taxon>Sacoglossa</taxon>
        <taxon>Placobranchoidea</taxon>
        <taxon>Plakobranchidae</taxon>
        <taxon>Elysia</taxon>
    </lineage>
</organism>
<dbReference type="Proteomes" id="UP000762676">
    <property type="component" value="Unassembled WGS sequence"/>
</dbReference>
<accession>A0AAV4JR46</accession>
<keyword evidence="1" id="KW-1133">Transmembrane helix</keyword>
<gene>
    <name evidence="2" type="ORF">ElyMa_006976500</name>
</gene>
<keyword evidence="3" id="KW-1185">Reference proteome</keyword>
<evidence type="ECO:0000313" key="2">
    <source>
        <dbReference type="EMBL" id="GFS23412.1"/>
    </source>
</evidence>
<feature type="transmembrane region" description="Helical" evidence="1">
    <location>
        <begin position="45"/>
        <end position="63"/>
    </location>
</feature>
<name>A0AAV4JR46_9GAST</name>
<comment type="caution">
    <text evidence="2">The sequence shown here is derived from an EMBL/GenBank/DDBJ whole genome shotgun (WGS) entry which is preliminary data.</text>
</comment>
<proteinExistence type="predicted"/>
<evidence type="ECO:0000256" key="1">
    <source>
        <dbReference type="SAM" id="Phobius"/>
    </source>
</evidence>
<sequence>MVSESSYRYKITKQLNGNVKVLRKNSNVTSRLQGQSSQPSRLLVVLRYTVFLPALLLASAKYITTERKRRPPIALMSDGPICDVQFLSVTYVTFQASRKQYRETPEDRVLKLYTGSPRNKRHLSGKVP</sequence>
<evidence type="ECO:0000313" key="3">
    <source>
        <dbReference type="Proteomes" id="UP000762676"/>
    </source>
</evidence>
<reference evidence="2 3" key="1">
    <citation type="journal article" date="2021" name="Elife">
        <title>Chloroplast acquisition without the gene transfer in kleptoplastic sea slugs, Plakobranchus ocellatus.</title>
        <authorList>
            <person name="Maeda T."/>
            <person name="Takahashi S."/>
            <person name="Yoshida T."/>
            <person name="Shimamura S."/>
            <person name="Takaki Y."/>
            <person name="Nagai Y."/>
            <person name="Toyoda A."/>
            <person name="Suzuki Y."/>
            <person name="Arimoto A."/>
            <person name="Ishii H."/>
            <person name="Satoh N."/>
            <person name="Nishiyama T."/>
            <person name="Hasebe M."/>
            <person name="Maruyama T."/>
            <person name="Minagawa J."/>
            <person name="Obokata J."/>
            <person name="Shigenobu S."/>
        </authorList>
    </citation>
    <scope>NUCLEOTIDE SEQUENCE [LARGE SCALE GENOMIC DNA]</scope>
</reference>
<dbReference type="AlphaFoldDB" id="A0AAV4JR46"/>
<keyword evidence="1" id="KW-0812">Transmembrane</keyword>
<keyword evidence="1" id="KW-0472">Membrane</keyword>
<protein>
    <submittedName>
        <fullName evidence="2">Uncharacterized protein</fullName>
    </submittedName>
</protein>